<organism evidence="8 9">
    <name type="scientific">Saccoglossus kowalevskii</name>
    <name type="common">Acorn worm</name>
    <dbReference type="NCBI Taxonomy" id="10224"/>
    <lineage>
        <taxon>Eukaryota</taxon>
        <taxon>Metazoa</taxon>
        <taxon>Hemichordata</taxon>
        <taxon>Enteropneusta</taxon>
        <taxon>Harrimaniidae</taxon>
        <taxon>Saccoglossus</taxon>
    </lineage>
</organism>
<feature type="transmembrane region" description="Helical" evidence="7">
    <location>
        <begin position="78"/>
        <end position="96"/>
    </location>
</feature>
<feature type="transmembrane region" description="Helical" evidence="7">
    <location>
        <begin position="44"/>
        <end position="66"/>
    </location>
</feature>
<dbReference type="GeneID" id="100374271"/>
<comment type="similarity">
    <text evidence="2">Belongs to the MS4A family.</text>
</comment>
<keyword evidence="3 7" id="KW-0812">Transmembrane</keyword>
<gene>
    <name evidence="9" type="primary">LOC100374271</name>
</gene>
<evidence type="ECO:0000313" key="9">
    <source>
        <dbReference type="RefSeq" id="XP_002734638.1"/>
    </source>
</evidence>
<feature type="transmembrane region" description="Helical" evidence="7">
    <location>
        <begin position="108"/>
        <end position="130"/>
    </location>
</feature>
<dbReference type="Pfam" id="PF04103">
    <property type="entry name" value="CD20"/>
    <property type="match status" value="1"/>
</dbReference>
<evidence type="ECO:0000256" key="2">
    <source>
        <dbReference type="ARBA" id="ARBA00009565"/>
    </source>
</evidence>
<evidence type="ECO:0000313" key="8">
    <source>
        <dbReference type="Proteomes" id="UP000694865"/>
    </source>
</evidence>
<comment type="subcellular location">
    <subcellularLocation>
        <location evidence="1">Membrane</location>
        <topology evidence="1">Multi-pass membrane protein</topology>
    </subcellularLocation>
</comment>
<dbReference type="InterPro" id="IPR030417">
    <property type="entry name" value="MS4A"/>
</dbReference>
<dbReference type="PANTHER" id="PTHR23320">
    <property type="entry name" value="MEMBRANE-SPANNING 4-DOMAINS SUBFAMILY A MS4A -RELATED"/>
    <property type="match status" value="1"/>
</dbReference>
<evidence type="ECO:0000256" key="3">
    <source>
        <dbReference type="ARBA" id="ARBA00022692"/>
    </source>
</evidence>
<evidence type="ECO:0000256" key="1">
    <source>
        <dbReference type="ARBA" id="ARBA00004141"/>
    </source>
</evidence>
<dbReference type="InterPro" id="IPR007237">
    <property type="entry name" value="CD20-like"/>
</dbReference>
<keyword evidence="4 7" id="KW-1133">Transmembrane helix</keyword>
<proteinExistence type="inferred from homology"/>
<keyword evidence="5 7" id="KW-0472">Membrane</keyword>
<dbReference type="RefSeq" id="XP_002734638.1">
    <property type="nucleotide sequence ID" value="XM_002734592.2"/>
</dbReference>
<feature type="compositionally biased region" description="Low complexity" evidence="6">
    <location>
        <begin position="257"/>
        <end position="275"/>
    </location>
</feature>
<dbReference type="PANTHER" id="PTHR23320:SF165">
    <property type="entry name" value="MARVEL DOMAIN-CONTAINING PROTEIN"/>
    <property type="match status" value="1"/>
</dbReference>
<accession>A0ABM0GPS8</accession>
<feature type="region of interest" description="Disordered" evidence="6">
    <location>
        <begin position="257"/>
        <end position="295"/>
    </location>
</feature>
<feature type="transmembrane region" description="Helical" evidence="7">
    <location>
        <begin position="166"/>
        <end position="188"/>
    </location>
</feature>
<reference evidence="9" key="1">
    <citation type="submission" date="2025-08" db="UniProtKB">
        <authorList>
            <consortium name="RefSeq"/>
        </authorList>
    </citation>
    <scope>IDENTIFICATION</scope>
    <source>
        <tissue evidence="9">Testes</tissue>
    </source>
</reference>
<evidence type="ECO:0000256" key="6">
    <source>
        <dbReference type="SAM" id="MobiDB-lite"/>
    </source>
</evidence>
<keyword evidence="8" id="KW-1185">Reference proteome</keyword>
<sequence>MYQPQTNQQPALMVQQPVGVVQQPVPGVQQTGVRIGFSHKTITGFGITLILLGTLAIIFGSVSIGIECIPFSYVGTGIWTGMFIIVTGILGCVSGCKKNKCTIIANMVLSIIAAVLAIATLLPLSAVGIASEDECGYMYQYTSYDYIWTCAYSHYRSCVALYSMNLIISIVVAIITIISACLCGRAVCCIQGPQRAMYYTAPGNTPQQVPMVSMATPQGTQLVYMMPATGMQGVQQPMVASGYNQQPVMMMMVQPTYQNQPQQQQQHQQQQQQQPSAPGVDPAPPYSSIDNQVNG</sequence>
<name>A0ABM0GPS8_SACKO</name>
<evidence type="ECO:0000256" key="7">
    <source>
        <dbReference type="SAM" id="Phobius"/>
    </source>
</evidence>
<evidence type="ECO:0000256" key="5">
    <source>
        <dbReference type="ARBA" id="ARBA00023136"/>
    </source>
</evidence>
<dbReference type="Proteomes" id="UP000694865">
    <property type="component" value="Unplaced"/>
</dbReference>
<evidence type="ECO:0000256" key="4">
    <source>
        <dbReference type="ARBA" id="ARBA00022989"/>
    </source>
</evidence>
<protein>
    <submittedName>
        <fullName evidence="9">Uncharacterized protein LOC100374271</fullName>
    </submittedName>
</protein>